<dbReference type="InterPro" id="IPR004659">
    <property type="entry name" value="RNase_E/G"/>
</dbReference>
<evidence type="ECO:0000313" key="8">
    <source>
        <dbReference type="Proteomes" id="UP000366766"/>
    </source>
</evidence>
<dbReference type="EC" id="3.1.26.-" evidence="7"/>
<dbReference type="InterPro" id="IPR019307">
    <property type="entry name" value="RNA-bd_AU-1/RNase_E/G"/>
</dbReference>
<dbReference type="InterPro" id="IPR012340">
    <property type="entry name" value="NA-bd_OB-fold"/>
</dbReference>
<dbReference type="GO" id="GO:0016787">
    <property type="term" value="F:hydrolase activity"/>
    <property type="evidence" value="ECO:0007669"/>
    <property type="project" value="UniProtKB-KW"/>
</dbReference>
<dbReference type="CDD" id="cd04453">
    <property type="entry name" value="S1_RNase_E"/>
    <property type="match status" value="1"/>
</dbReference>
<dbReference type="GO" id="GO:0005737">
    <property type="term" value="C:cytoplasm"/>
    <property type="evidence" value="ECO:0007669"/>
    <property type="project" value="TreeGrafter"/>
</dbReference>
<dbReference type="GO" id="GO:0003723">
    <property type="term" value="F:RNA binding"/>
    <property type="evidence" value="ECO:0007669"/>
    <property type="project" value="UniProtKB-KW"/>
</dbReference>
<evidence type="ECO:0000259" key="6">
    <source>
        <dbReference type="PROSITE" id="PS50126"/>
    </source>
</evidence>
<dbReference type="EMBL" id="CABHOF010000051">
    <property type="protein sequence ID" value="VUX66222.1"/>
    <property type="molecule type" value="Genomic_DNA"/>
</dbReference>
<keyword evidence="5" id="KW-0694">RNA-binding</keyword>
<accession>A0A564WV32</accession>
<dbReference type="PANTHER" id="PTHR30001">
    <property type="entry name" value="RIBONUCLEASE"/>
    <property type="match status" value="1"/>
</dbReference>
<gene>
    <name evidence="7" type="primary">rng</name>
    <name evidence="7" type="ORF">BWLFYP14_02594</name>
</gene>
<dbReference type="PANTHER" id="PTHR30001:SF0">
    <property type="entry name" value="RIBONUCLEASE G"/>
    <property type="match status" value="1"/>
</dbReference>
<evidence type="ECO:0000256" key="4">
    <source>
        <dbReference type="ARBA" id="ARBA00022842"/>
    </source>
</evidence>
<feature type="domain" description="S1 motif" evidence="6">
    <location>
        <begin position="45"/>
        <end position="125"/>
    </location>
</feature>
<sequence length="404" mass="46221">MKKLSKLIITQMNIRQIPCYVCAYEEDGKVMELRFEPVGEKSSLGNIYVGQIENIAANIGAAFVQISAGEKCYLQLSDAPNAIYASVKKGDRLLKAGDEILVQISREAMKGKLPAVTTNLNFTGKYLVLTTGDKKFGLSSKLSNDDRSRISKWMEAEVNRPDKEFGIIVRTNAADASKEEILKELEYLKGLYHKAAVDGRSRTCFSCVYRTEPFYISAVRDANSRNLEEIITDIPEISRQISDYLNSNSPEEKEKLRFYDDKLLPLYKLYRLETVLEEIQHEKVWLNSGGFLVIQQTEAFVSIDVNSGKFTGKKKMQETYRKINLEAAKEIARQLRLRNLSGIILIDFINMENQDHQDELFHVLQKYLRKDPVKAKAVDITPLHILELTRKKVRKPVIEEIREL</sequence>
<evidence type="ECO:0000256" key="2">
    <source>
        <dbReference type="ARBA" id="ARBA00022723"/>
    </source>
</evidence>
<evidence type="ECO:0000256" key="1">
    <source>
        <dbReference type="ARBA" id="ARBA00001946"/>
    </source>
</evidence>
<keyword evidence="4" id="KW-0460">Magnesium</keyword>
<name>A0A564WV32_9FIRM</name>
<reference evidence="7 8" key="1">
    <citation type="submission" date="2019-07" db="EMBL/GenBank/DDBJ databases">
        <authorList>
            <person name="Chang H.-W."/>
            <person name="Raman A."/>
            <person name="Venkatesh S."/>
            <person name="Gehrig J."/>
        </authorList>
    </citation>
    <scope>NUCLEOTIDE SEQUENCE [LARGE SCALE GENOMIC DNA]</scope>
    <source>
        <strain evidence="7">Blautia_wexlerae_LFYP_14</strain>
    </source>
</reference>
<dbReference type="Pfam" id="PF10150">
    <property type="entry name" value="RNase_E_G"/>
    <property type="match status" value="1"/>
</dbReference>
<dbReference type="GO" id="GO:0046872">
    <property type="term" value="F:metal ion binding"/>
    <property type="evidence" value="ECO:0007669"/>
    <property type="project" value="UniProtKB-KW"/>
</dbReference>
<keyword evidence="8" id="KW-1185">Reference proteome</keyword>
<dbReference type="AlphaFoldDB" id="A0A564WV32"/>
<dbReference type="GO" id="GO:0004540">
    <property type="term" value="F:RNA nuclease activity"/>
    <property type="evidence" value="ECO:0007669"/>
    <property type="project" value="InterPro"/>
</dbReference>
<dbReference type="SUPFAM" id="SSF50249">
    <property type="entry name" value="Nucleic acid-binding proteins"/>
    <property type="match status" value="1"/>
</dbReference>
<dbReference type="Proteomes" id="UP000366766">
    <property type="component" value="Unassembled WGS sequence"/>
</dbReference>
<organism evidence="7 8">
    <name type="scientific">Blautia wexlerae</name>
    <dbReference type="NCBI Taxonomy" id="418240"/>
    <lineage>
        <taxon>Bacteria</taxon>
        <taxon>Bacillati</taxon>
        <taxon>Bacillota</taxon>
        <taxon>Clostridia</taxon>
        <taxon>Lachnospirales</taxon>
        <taxon>Lachnospiraceae</taxon>
        <taxon>Blautia</taxon>
    </lineage>
</organism>
<keyword evidence="2" id="KW-0479">Metal-binding</keyword>
<evidence type="ECO:0000256" key="3">
    <source>
        <dbReference type="ARBA" id="ARBA00022801"/>
    </source>
</evidence>
<protein>
    <submittedName>
        <fullName evidence="7">Ribonuclease G</fullName>
        <ecNumber evidence="7">3.1.26.-</ecNumber>
    </submittedName>
</protein>
<evidence type="ECO:0000313" key="7">
    <source>
        <dbReference type="EMBL" id="VUX66222.1"/>
    </source>
</evidence>
<dbReference type="InterPro" id="IPR003029">
    <property type="entry name" value="S1_domain"/>
</dbReference>
<evidence type="ECO:0000256" key="5">
    <source>
        <dbReference type="ARBA" id="ARBA00022884"/>
    </source>
</evidence>
<proteinExistence type="predicted"/>
<comment type="cofactor">
    <cofactor evidence="1">
        <name>Mg(2+)</name>
        <dbReference type="ChEBI" id="CHEBI:18420"/>
    </cofactor>
</comment>
<dbReference type="PROSITE" id="PS50126">
    <property type="entry name" value="S1"/>
    <property type="match status" value="1"/>
</dbReference>
<keyword evidence="3 7" id="KW-0378">Hydrolase</keyword>
<dbReference type="RefSeq" id="WP_334296041.1">
    <property type="nucleotide sequence ID" value="NZ_CABHOF010000051.1"/>
</dbReference>
<dbReference type="Gene3D" id="2.40.50.140">
    <property type="entry name" value="Nucleic acid-binding proteins"/>
    <property type="match status" value="1"/>
</dbReference>
<dbReference type="GO" id="GO:0006364">
    <property type="term" value="P:rRNA processing"/>
    <property type="evidence" value="ECO:0007669"/>
    <property type="project" value="TreeGrafter"/>
</dbReference>